<keyword evidence="10 15" id="KW-0862">Zinc</keyword>
<evidence type="ECO:0000256" key="3">
    <source>
        <dbReference type="ARBA" id="ARBA00004128"/>
    </source>
</evidence>
<dbReference type="InterPro" id="IPR053975">
    <property type="entry name" value="PFF1_C"/>
</dbReference>
<evidence type="ECO:0000256" key="5">
    <source>
        <dbReference type="ARBA" id="ARBA00022554"/>
    </source>
</evidence>
<evidence type="ECO:0000256" key="2">
    <source>
        <dbReference type="ARBA" id="ARBA00003273"/>
    </source>
</evidence>
<evidence type="ECO:0000259" key="19">
    <source>
        <dbReference type="Pfam" id="PF22251"/>
    </source>
</evidence>
<organism evidence="20 21">
    <name type="scientific">Agrocybe pediades</name>
    <dbReference type="NCBI Taxonomy" id="84607"/>
    <lineage>
        <taxon>Eukaryota</taxon>
        <taxon>Fungi</taxon>
        <taxon>Dikarya</taxon>
        <taxon>Basidiomycota</taxon>
        <taxon>Agaricomycotina</taxon>
        <taxon>Agaricomycetes</taxon>
        <taxon>Agaricomycetidae</taxon>
        <taxon>Agaricales</taxon>
        <taxon>Agaricineae</taxon>
        <taxon>Strophariaceae</taxon>
        <taxon>Agrocybe</taxon>
    </lineage>
</organism>
<accession>A0A8H4R2K1</accession>
<dbReference type="Pfam" id="PF22250">
    <property type="entry name" value="PFF1_C"/>
    <property type="match status" value="1"/>
</dbReference>
<evidence type="ECO:0000313" key="21">
    <source>
        <dbReference type="Proteomes" id="UP000521872"/>
    </source>
</evidence>
<evidence type="ECO:0000256" key="12">
    <source>
        <dbReference type="ARBA" id="ARBA00023049"/>
    </source>
</evidence>
<feature type="transmembrane region" description="Helical" evidence="16">
    <location>
        <begin position="646"/>
        <end position="666"/>
    </location>
</feature>
<dbReference type="GO" id="GO:0006508">
    <property type="term" value="P:proteolysis"/>
    <property type="evidence" value="ECO:0007669"/>
    <property type="project" value="UniProtKB-KW"/>
</dbReference>
<dbReference type="PANTHER" id="PTHR12147">
    <property type="entry name" value="METALLOPEPTIDASE M28 FAMILY MEMBER"/>
    <property type="match status" value="1"/>
</dbReference>
<evidence type="ECO:0000259" key="18">
    <source>
        <dbReference type="Pfam" id="PF22250"/>
    </source>
</evidence>
<comment type="function">
    <text evidence="2">May be involved in vacuolar sorting and osmoregulation.</text>
</comment>
<dbReference type="CDD" id="cd03875">
    <property type="entry name" value="M28_Fxna_like"/>
    <property type="match status" value="1"/>
</dbReference>
<dbReference type="EMBL" id="JAACJL010000015">
    <property type="protein sequence ID" value="KAF4621055.1"/>
    <property type="molecule type" value="Genomic_DNA"/>
</dbReference>
<dbReference type="InterPro" id="IPR007484">
    <property type="entry name" value="Peptidase_M28"/>
</dbReference>
<evidence type="ECO:0000313" key="20">
    <source>
        <dbReference type="EMBL" id="KAF4621055.1"/>
    </source>
</evidence>
<proteinExistence type="inferred from homology"/>
<protein>
    <recommendedName>
        <fullName evidence="15">Peptide hydrolase</fullName>
        <ecNumber evidence="15">3.4.-.-</ecNumber>
    </recommendedName>
</protein>
<evidence type="ECO:0000256" key="1">
    <source>
        <dbReference type="ARBA" id="ARBA00001947"/>
    </source>
</evidence>
<feature type="transmembrane region" description="Helical" evidence="16">
    <location>
        <begin position="578"/>
        <end position="606"/>
    </location>
</feature>
<keyword evidence="11 16" id="KW-1133">Transmembrane helix</keyword>
<feature type="domain" description="Peptidase M28" evidence="17">
    <location>
        <begin position="114"/>
        <end position="294"/>
    </location>
</feature>
<reference evidence="20 21" key="1">
    <citation type="submission" date="2019-12" db="EMBL/GenBank/DDBJ databases">
        <authorList>
            <person name="Floudas D."/>
            <person name="Bentzer J."/>
            <person name="Ahren D."/>
            <person name="Johansson T."/>
            <person name="Persson P."/>
            <person name="Tunlid A."/>
        </authorList>
    </citation>
    <scope>NUCLEOTIDE SEQUENCE [LARGE SCALE GENOMIC DNA]</scope>
    <source>
        <strain evidence="20 21">CBS 102.39</strain>
    </source>
</reference>
<dbReference type="Gene3D" id="3.40.630.10">
    <property type="entry name" value="Zn peptidases"/>
    <property type="match status" value="1"/>
</dbReference>
<comment type="subcellular location">
    <subcellularLocation>
        <location evidence="3">Vacuole membrane</location>
        <topology evidence="3">Multi-pass membrane protein</topology>
    </subcellularLocation>
</comment>
<feature type="transmembrane region" description="Helical" evidence="16">
    <location>
        <begin position="618"/>
        <end position="639"/>
    </location>
</feature>
<feature type="transmembrane region" description="Helical" evidence="16">
    <location>
        <begin position="431"/>
        <end position="450"/>
    </location>
</feature>
<evidence type="ECO:0000256" key="16">
    <source>
        <dbReference type="SAM" id="Phobius"/>
    </source>
</evidence>
<feature type="transmembrane region" description="Helical" evidence="16">
    <location>
        <begin position="495"/>
        <end position="516"/>
    </location>
</feature>
<keyword evidence="12" id="KW-0482">Metalloprotease</keyword>
<dbReference type="InterPro" id="IPR048024">
    <property type="entry name" value="Fxna-like_M28_dom"/>
</dbReference>
<feature type="domain" description="Vacuolar membrane protease transmembrane" evidence="19">
    <location>
        <begin position="577"/>
        <end position="640"/>
    </location>
</feature>
<evidence type="ECO:0000256" key="8">
    <source>
        <dbReference type="ARBA" id="ARBA00022723"/>
    </source>
</evidence>
<dbReference type="Proteomes" id="UP000521872">
    <property type="component" value="Unassembled WGS sequence"/>
</dbReference>
<evidence type="ECO:0000259" key="17">
    <source>
        <dbReference type="Pfam" id="PF04389"/>
    </source>
</evidence>
<dbReference type="AlphaFoldDB" id="A0A8H4R2K1"/>
<keyword evidence="14" id="KW-0325">Glycoprotein</keyword>
<feature type="transmembrane region" description="Helical" evidence="16">
    <location>
        <begin position="351"/>
        <end position="369"/>
    </location>
</feature>
<comment type="cofactor">
    <cofactor evidence="1">
        <name>Zn(2+)</name>
        <dbReference type="ChEBI" id="CHEBI:29105"/>
    </cofactor>
</comment>
<name>A0A8H4R2K1_9AGAR</name>
<evidence type="ECO:0000256" key="9">
    <source>
        <dbReference type="ARBA" id="ARBA00022801"/>
    </source>
</evidence>
<feature type="domain" description="Vacuolar membrane protease C-terminal" evidence="18">
    <location>
        <begin position="674"/>
        <end position="928"/>
    </location>
</feature>
<feature type="domain" description="Vacuolar membrane protease transmembrane" evidence="19">
    <location>
        <begin position="397"/>
        <end position="554"/>
    </location>
</feature>
<keyword evidence="7 16" id="KW-0812">Transmembrane</keyword>
<keyword evidence="21" id="KW-1185">Reference proteome</keyword>
<dbReference type="SUPFAM" id="SSF53187">
    <property type="entry name" value="Zn-dependent exopeptidases"/>
    <property type="match status" value="1"/>
</dbReference>
<keyword evidence="6 15" id="KW-0645">Protease</keyword>
<dbReference type="InterPro" id="IPR053976">
    <property type="entry name" value="PFF1_TM"/>
</dbReference>
<keyword evidence="8 15" id="KW-0479">Metal-binding</keyword>
<evidence type="ECO:0000256" key="6">
    <source>
        <dbReference type="ARBA" id="ARBA00022670"/>
    </source>
</evidence>
<keyword evidence="5" id="KW-0926">Vacuole</keyword>
<dbReference type="Pfam" id="PF22251">
    <property type="entry name" value="PFF1_TM"/>
    <property type="match status" value="2"/>
</dbReference>
<evidence type="ECO:0000256" key="10">
    <source>
        <dbReference type="ARBA" id="ARBA00022833"/>
    </source>
</evidence>
<evidence type="ECO:0000256" key="11">
    <source>
        <dbReference type="ARBA" id="ARBA00022989"/>
    </source>
</evidence>
<dbReference type="GO" id="GO:0008235">
    <property type="term" value="F:metalloexopeptidase activity"/>
    <property type="evidence" value="ECO:0007669"/>
    <property type="project" value="InterPro"/>
</dbReference>
<evidence type="ECO:0000256" key="4">
    <source>
        <dbReference type="ARBA" id="ARBA00010918"/>
    </source>
</evidence>
<comment type="similarity">
    <text evidence="4 15">Belongs to the peptidase M28 family.</text>
</comment>
<dbReference type="Pfam" id="PF04389">
    <property type="entry name" value="Peptidase_M28"/>
    <property type="match status" value="1"/>
</dbReference>
<evidence type="ECO:0000256" key="13">
    <source>
        <dbReference type="ARBA" id="ARBA00023136"/>
    </source>
</evidence>
<feature type="transmembrane region" description="Helical" evidence="16">
    <location>
        <begin position="470"/>
        <end position="489"/>
    </location>
</feature>
<dbReference type="InterPro" id="IPR045175">
    <property type="entry name" value="M28_fam"/>
</dbReference>
<keyword evidence="9 15" id="KW-0378">Hydrolase</keyword>
<dbReference type="GO" id="GO:0005774">
    <property type="term" value="C:vacuolar membrane"/>
    <property type="evidence" value="ECO:0007669"/>
    <property type="project" value="UniProtKB-SubCell"/>
</dbReference>
<feature type="transmembrane region" description="Helical" evidence="16">
    <location>
        <begin position="398"/>
        <end position="419"/>
    </location>
</feature>
<gene>
    <name evidence="20" type="ORF">D9613_001195</name>
</gene>
<dbReference type="EC" id="3.4.-.-" evidence="15"/>
<keyword evidence="13 16" id="KW-0472">Membrane</keyword>
<sequence length="934" mass="102486">MSAPNLPKNFLSSAFLVALYAGVFTAVLRSNSLPEIPDKKDGLNLDEAYFNLHQIASQPHPVNSYANDIVRKYILDYLRNETAGYEHVEVVDDLTSNITWVANSGHGVSFEGSNILVKVAGTEPEYREKGGVLFSAHFDSVPTGPGVTDDGMGVVTLMELVRYLATHRTKRTAVFNINNGEEDGLKGAFAFLRHPWSKITETFFNLEGAAAGARPILFRSTSMAPVLSFKEKGVLHPHGNVLSADAFSRRVIKSRTDYTVYEYGLGDGSGMEGIDFAFYQGRSSYHTKYDSIPGAKGGKKALWAMMETTRAAGVSLLNREEDDHDRGRPADAAVYFDVFDKFFFVFTQRSLFNFNAALLIVGPVILLVLHRAPECMFKSSSRAHSCVQLACIWRCLKFWVAFVAAGVAQALLICGYLSFNPFIIHSSPFVVLVSHLSLAYLSFKAALSFLSMDIDPNTTANQHGPSRQTLLIQTYNLSWLLLALGNIALDKLKVGGVYFLTGWNLCLLGSCAFVCMERIVERKKSSSSWNVSSSAGSAAASRATLDDEDEVVDSVTEKTPLLVVPPPKQHVDQRVTQGWWWILQALLAIPGPLILISHVLLLLLQSLSQTLSDGSQPLVVYAATSLLSTFLILPITPFITTKMHHFITLLILLVYISTTAWSWSAFPFEQDAPLKVFFQQRVEVGLSANTNEVIKNVGTLTGATRYLESEVLSALPSSWSSKNSNVTCVPSSTAATLSTCEWGLPARLLPSPGSSVSALKDSRVPMWISAEVSRTSRTSARITLKGTNTRSCRLYFDSRPVKTYKVQVPEEKGLIHADLTDNAHPGFPIPEAGFRVIQLWSRTWGRKFIVDVTWGEDDGDGDDHAQPESSSKLSGRVACEWAEYESGTIGLGSDSQLVTGKIPAYEEILSFLPLWAAASKVADGLVEVYALFEV</sequence>
<comment type="caution">
    <text evidence="20">The sequence shown here is derived from an EMBL/GenBank/DDBJ whole genome shotgun (WGS) entry which is preliminary data.</text>
</comment>
<dbReference type="PANTHER" id="PTHR12147:SF58">
    <property type="entry name" value="VACUOLAR MEMBRANE PROTEASE"/>
    <property type="match status" value="1"/>
</dbReference>
<evidence type="ECO:0000256" key="15">
    <source>
        <dbReference type="RuleBase" id="RU361240"/>
    </source>
</evidence>
<evidence type="ECO:0000256" key="7">
    <source>
        <dbReference type="ARBA" id="ARBA00022692"/>
    </source>
</evidence>
<dbReference type="GO" id="GO:0046872">
    <property type="term" value="F:metal ion binding"/>
    <property type="evidence" value="ECO:0007669"/>
    <property type="project" value="UniProtKB-KW"/>
</dbReference>
<evidence type="ECO:0000256" key="14">
    <source>
        <dbReference type="ARBA" id="ARBA00023180"/>
    </source>
</evidence>